<sequence length="841" mass="95477">MFIKKKAKKSPSVDTLLPKINNLTYKVKAFRSNPDRLTDLLPWVMLCAPGVILNKDGSFQKTFAFRGPDLDSATREELTALSTRLNNCFKRLGSGWVIYTEAQRKKAAEYPVKTFPDVVTHLIDKERSIYFSRGNHYESDSYLTLCWLPPPDKMKNLSGYFITKPKNQRKKNLMLEETLNDFLVEVNRFFAIFAEAMPEARELTDEETLTYLHSTVSTKRHKVAVPEVPMFIDSYIADQPLLPSLEPMLGDQHIRVVTIQGYPGASTPGIFDALNRLNFEYRWVTRFIPLDKMEAMSEAKSWARKLFNLRKSWLSFIIESLSGRETSQINKDAVSKSEVASDAHDAISNDEISLGYFTSCIVVMDPDERMAEKKVLAIEKTINNLNFTTIKETFNATFAWLGSVPCVPRANVRRALLSSRNLTHMFPLSAIFAGHAINRHLKAPALLATQTAGNTPFRLNLHVGGVGHTMLIGPTGAGKSVHLALLAAQWRGYKDANVFIFDKDASIRVLTAGVGGDFYDLATDGSALSFQPLADIDDPDELTWASEWIYDFMRGEGEKIDTKVKQIVMNALHRLASAQRERRTITDFCSMIQESQHLRDVMQPLTLKGSFGKLFDGAKDNLKDGNWQVFEMGRLMKTAAAVPPALSYLFHRLEQRFKKASGPTILILDECWRLLDNEIFADKIRDWLKTLRKFEVSVVFATQSLDDIMGSKITPTIIDSCKTKIYLPNPNAVQVHMRDLYRSFGLNEREIEIISQATPQRQYYLKSTEGSRLYDLALQRFALAYCAASGKEDQLKAMELLEQFGLEGFNEAWLRYKDLDVEYDIFCKEKQKFNKQEGIAS</sequence>
<keyword evidence="2" id="KW-0547">Nucleotide-binding</keyword>
<dbReference type="OrthoDB" id="9816422at2"/>
<reference evidence="5 6" key="1">
    <citation type="submission" date="2018-06" db="EMBL/GenBank/DDBJ databases">
        <authorList>
            <person name="Strepis N."/>
        </authorList>
    </citation>
    <scope>NUCLEOTIDE SEQUENCE [LARGE SCALE GENOMIC DNA]</scope>
    <source>
        <strain evidence="5">LUCI</strain>
    </source>
</reference>
<dbReference type="RefSeq" id="WP_122629339.1">
    <property type="nucleotide sequence ID" value="NZ_UPPP01000091.1"/>
</dbReference>
<dbReference type="Pfam" id="PF19044">
    <property type="entry name" value="P-loop_TraG"/>
    <property type="match status" value="1"/>
</dbReference>
<evidence type="ECO:0000313" key="6">
    <source>
        <dbReference type="Proteomes" id="UP000277811"/>
    </source>
</evidence>
<gene>
    <name evidence="5" type="ORF">LUCI_3742</name>
</gene>
<dbReference type="SMART" id="SM00382">
    <property type="entry name" value="AAA"/>
    <property type="match status" value="1"/>
</dbReference>
<dbReference type="InterPro" id="IPR018145">
    <property type="entry name" value="CagE_TrbE_VirB_cntrl_dom"/>
</dbReference>
<dbReference type="InterPro" id="IPR027417">
    <property type="entry name" value="P-loop_NTPase"/>
</dbReference>
<dbReference type="EMBL" id="UPPP01000091">
    <property type="protein sequence ID" value="VBB08470.1"/>
    <property type="molecule type" value="Genomic_DNA"/>
</dbReference>
<comment type="similarity">
    <text evidence="1">Belongs to the TrbE/VirB4 family.</text>
</comment>
<name>A0A498RBZ9_9FIRM</name>
<evidence type="ECO:0000256" key="2">
    <source>
        <dbReference type="ARBA" id="ARBA00022741"/>
    </source>
</evidence>
<evidence type="ECO:0000256" key="3">
    <source>
        <dbReference type="ARBA" id="ARBA00022840"/>
    </source>
</evidence>
<organism evidence="5 6">
    <name type="scientific">Lucifera butyrica</name>
    <dbReference type="NCBI Taxonomy" id="1351585"/>
    <lineage>
        <taxon>Bacteria</taxon>
        <taxon>Bacillati</taxon>
        <taxon>Bacillota</taxon>
        <taxon>Negativicutes</taxon>
        <taxon>Veillonellales</taxon>
        <taxon>Veillonellaceae</taxon>
        <taxon>Lucifera</taxon>
    </lineage>
</organism>
<keyword evidence="3" id="KW-0067">ATP-binding</keyword>
<dbReference type="Gene3D" id="3.40.50.300">
    <property type="entry name" value="P-loop containing nucleotide triphosphate hydrolases"/>
    <property type="match status" value="1"/>
</dbReference>
<dbReference type="Gene3D" id="1.10.8.730">
    <property type="match status" value="1"/>
</dbReference>
<dbReference type="AlphaFoldDB" id="A0A498RBZ9"/>
<dbReference type="InterPro" id="IPR043964">
    <property type="entry name" value="P-loop_TraG"/>
</dbReference>
<dbReference type="PANTHER" id="PTHR30121">
    <property type="entry name" value="UNCHARACTERIZED PROTEIN YJGR-RELATED"/>
    <property type="match status" value="1"/>
</dbReference>
<dbReference type="InterPro" id="IPR003593">
    <property type="entry name" value="AAA+_ATPase"/>
</dbReference>
<dbReference type="Pfam" id="PF03135">
    <property type="entry name" value="CagE_TrbE_VirB"/>
    <property type="match status" value="1"/>
</dbReference>
<dbReference type="PANTHER" id="PTHR30121:SF12">
    <property type="entry name" value="TYPE IV SECRETION SYSTEM PROTEIN CAGE"/>
    <property type="match status" value="1"/>
</dbReference>
<protein>
    <recommendedName>
        <fullName evidence="4">AAA+ ATPase domain-containing protein</fullName>
    </recommendedName>
</protein>
<dbReference type="InterPro" id="IPR051162">
    <property type="entry name" value="T4SS_component"/>
</dbReference>
<keyword evidence="6" id="KW-1185">Reference proteome</keyword>
<dbReference type="Proteomes" id="UP000277811">
    <property type="component" value="Unassembled WGS sequence"/>
</dbReference>
<evidence type="ECO:0000256" key="1">
    <source>
        <dbReference type="ARBA" id="ARBA00006512"/>
    </source>
</evidence>
<proteinExistence type="inferred from homology"/>
<dbReference type="GO" id="GO:0005524">
    <property type="term" value="F:ATP binding"/>
    <property type="evidence" value="ECO:0007669"/>
    <property type="project" value="UniProtKB-KW"/>
</dbReference>
<feature type="domain" description="AAA+ ATPase" evidence="4">
    <location>
        <begin position="465"/>
        <end position="724"/>
    </location>
</feature>
<evidence type="ECO:0000313" key="5">
    <source>
        <dbReference type="EMBL" id="VBB08470.1"/>
    </source>
</evidence>
<evidence type="ECO:0000259" key="4">
    <source>
        <dbReference type="SMART" id="SM00382"/>
    </source>
</evidence>
<accession>A0A498RBZ9</accession>
<dbReference type="CDD" id="cd01127">
    <property type="entry name" value="TrwB_TraG_TraD_VirD4"/>
    <property type="match status" value="1"/>
</dbReference>
<dbReference type="SUPFAM" id="SSF52540">
    <property type="entry name" value="P-loop containing nucleoside triphosphate hydrolases"/>
    <property type="match status" value="1"/>
</dbReference>